<name>A0A1R4JZ38_9ACTN</name>
<dbReference type="GO" id="GO:0005886">
    <property type="term" value="C:plasma membrane"/>
    <property type="evidence" value="ECO:0007669"/>
    <property type="project" value="TreeGrafter"/>
</dbReference>
<reference evidence="7 8" key="1">
    <citation type="submission" date="2017-02" db="EMBL/GenBank/DDBJ databases">
        <authorList>
            <person name="Peterson S.W."/>
        </authorList>
    </citation>
    <scope>NUCLEOTIDE SEQUENCE [LARGE SCALE GENOMIC DNA]</scope>
    <source>
        <strain evidence="7 8">LSP_Lj1</strain>
    </source>
</reference>
<dbReference type="GO" id="GO:0008360">
    <property type="term" value="P:regulation of cell shape"/>
    <property type="evidence" value="ECO:0007669"/>
    <property type="project" value="UniProtKB-KW"/>
</dbReference>
<feature type="transmembrane region" description="Helical" evidence="6">
    <location>
        <begin position="386"/>
        <end position="407"/>
    </location>
</feature>
<dbReference type="PANTHER" id="PTHR30474">
    <property type="entry name" value="CELL CYCLE PROTEIN"/>
    <property type="match status" value="1"/>
</dbReference>
<dbReference type="AlphaFoldDB" id="A0A1R4JZ38"/>
<dbReference type="Pfam" id="PF01098">
    <property type="entry name" value="FTSW_RODA_SPOVE"/>
    <property type="match status" value="1"/>
</dbReference>
<evidence type="ECO:0000256" key="6">
    <source>
        <dbReference type="SAM" id="Phobius"/>
    </source>
</evidence>
<organism evidence="7 8">
    <name type="scientific">Luteococcus japonicus LSP_Lj1</name>
    <dbReference type="NCBI Taxonomy" id="1255658"/>
    <lineage>
        <taxon>Bacteria</taxon>
        <taxon>Bacillati</taxon>
        <taxon>Actinomycetota</taxon>
        <taxon>Actinomycetes</taxon>
        <taxon>Propionibacteriales</taxon>
        <taxon>Propionibacteriaceae</taxon>
        <taxon>Luteococcus</taxon>
    </lineage>
</organism>
<keyword evidence="2 6" id="KW-0812">Transmembrane</keyword>
<gene>
    <name evidence="7" type="ORF">FM114_10375</name>
</gene>
<comment type="subcellular location">
    <subcellularLocation>
        <location evidence="1">Membrane</location>
        <topology evidence="1">Multi-pass membrane protein</topology>
    </subcellularLocation>
</comment>
<dbReference type="STRING" id="1255658.FM114_10375"/>
<sequence length="479" mass="52152">MSNVTTAAPADGDLFVYRRRRNVELFMDLFALAIGLAGWLLVEINLFGRLPANLPLLAAGWFGVGIAAHLVVRWRLPYADPLLLPCVLLLNGLGLAMIHRIDQVPLPEKPALHRADTQMMWTVLGIVLFVVVVSWLRDHRRLQRFPYLLFLTGLVLLLLPLVPGLGTSQGMGAQIWITIGPYSFQPAEIAKIVLAIAFAGYLTDHREVLALAGRRVLGIDFPRLRDLGPIIIMWLASLAILVFQNDLGSSMLFFGLFVVMLYVATEKPGWPILGLVMIGLGGTLAYHFAGHVKVRFDSWLRPFENYEQNTQVISAQFGLAWGGLTGRGWGLGRPALTTFSYSDMIATSLGEEIGIVGLMGIIMVYSIIVARSLRAALASHEPFGKLLACGLGFVFALQVFAIIGGVTRVLPLTGLTTPFMSQGGSAMISNWVIVGILLVVSHQARRPGPTELPSTDASFENEDTLPIPVVRAASPRGDA</sequence>
<evidence type="ECO:0000256" key="2">
    <source>
        <dbReference type="ARBA" id="ARBA00022692"/>
    </source>
</evidence>
<evidence type="ECO:0000256" key="1">
    <source>
        <dbReference type="ARBA" id="ARBA00004141"/>
    </source>
</evidence>
<dbReference type="GO" id="GO:0015648">
    <property type="term" value="F:lipid-linked peptidoglycan transporter activity"/>
    <property type="evidence" value="ECO:0007669"/>
    <property type="project" value="TreeGrafter"/>
</dbReference>
<dbReference type="EMBL" id="FUKQ01000038">
    <property type="protein sequence ID" value="SJN37228.1"/>
    <property type="molecule type" value="Genomic_DNA"/>
</dbReference>
<keyword evidence="4 6" id="KW-1133">Transmembrane helix</keyword>
<evidence type="ECO:0000256" key="3">
    <source>
        <dbReference type="ARBA" id="ARBA00022960"/>
    </source>
</evidence>
<feature type="transmembrane region" description="Helical" evidence="6">
    <location>
        <begin position="79"/>
        <end position="98"/>
    </location>
</feature>
<evidence type="ECO:0000256" key="5">
    <source>
        <dbReference type="ARBA" id="ARBA00023136"/>
    </source>
</evidence>
<keyword evidence="8" id="KW-1185">Reference proteome</keyword>
<keyword evidence="7" id="KW-0131">Cell cycle</keyword>
<protein>
    <submittedName>
        <fullName evidence="7">Cell division protein FtsW</fullName>
    </submittedName>
</protein>
<feature type="transmembrane region" description="Helical" evidence="6">
    <location>
        <begin position="148"/>
        <end position="166"/>
    </location>
</feature>
<keyword evidence="7" id="KW-0132">Cell division</keyword>
<feature type="transmembrane region" description="Helical" evidence="6">
    <location>
        <begin position="419"/>
        <end position="440"/>
    </location>
</feature>
<dbReference type="Proteomes" id="UP000188342">
    <property type="component" value="Unassembled WGS sequence"/>
</dbReference>
<keyword evidence="3" id="KW-0133">Cell shape</keyword>
<feature type="transmembrane region" description="Helical" evidence="6">
    <location>
        <begin position="249"/>
        <end position="265"/>
    </location>
</feature>
<feature type="transmembrane region" description="Helical" evidence="6">
    <location>
        <begin position="54"/>
        <end position="72"/>
    </location>
</feature>
<feature type="transmembrane region" description="Helical" evidence="6">
    <location>
        <begin position="118"/>
        <end position="136"/>
    </location>
</feature>
<dbReference type="RefSeq" id="WP_094765120.1">
    <property type="nucleotide sequence ID" value="NZ_FUKQ01000038.1"/>
</dbReference>
<accession>A0A1R4JZ38</accession>
<evidence type="ECO:0000313" key="8">
    <source>
        <dbReference type="Proteomes" id="UP000188342"/>
    </source>
</evidence>
<feature type="transmembrane region" description="Helical" evidence="6">
    <location>
        <begin position="224"/>
        <end position="243"/>
    </location>
</feature>
<proteinExistence type="predicted"/>
<dbReference type="GO" id="GO:0051301">
    <property type="term" value="P:cell division"/>
    <property type="evidence" value="ECO:0007669"/>
    <property type="project" value="UniProtKB-KW"/>
</dbReference>
<dbReference type="GO" id="GO:0032153">
    <property type="term" value="C:cell division site"/>
    <property type="evidence" value="ECO:0007669"/>
    <property type="project" value="TreeGrafter"/>
</dbReference>
<dbReference type="PANTHER" id="PTHR30474:SF3">
    <property type="entry name" value="PEPTIDOGLYCAN GLYCOSYLTRANSFERASE RODA"/>
    <property type="match status" value="1"/>
</dbReference>
<dbReference type="OrthoDB" id="9812661at2"/>
<feature type="transmembrane region" description="Helical" evidence="6">
    <location>
        <begin position="272"/>
        <end position="289"/>
    </location>
</feature>
<evidence type="ECO:0000256" key="4">
    <source>
        <dbReference type="ARBA" id="ARBA00022989"/>
    </source>
</evidence>
<dbReference type="InterPro" id="IPR001182">
    <property type="entry name" value="FtsW/RodA"/>
</dbReference>
<feature type="transmembrane region" description="Helical" evidence="6">
    <location>
        <begin position="25"/>
        <end position="42"/>
    </location>
</feature>
<feature type="transmembrane region" description="Helical" evidence="6">
    <location>
        <begin position="353"/>
        <end position="374"/>
    </location>
</feature>
<evidence type="ECO:0000313" key="7">
    <source>
        <dbReference type="EMBL" id="SJN37228.1"/>
    </source>
</evidence>
<feature type="transmembrane region" description="Helical" evidence="6">
    <location>
        <begin position="186"/>
        <end position="203"/>
    </location>
</feature>
<keyword evidence="5 6" id="KW-0472">Membrane</keyword>